<dbReference type="SMART" id="SM00393">
    <property type="entry name" value="R3H"/>
    <property type="match status" value="1"/>
</dbReference>
<name>A0A8J3BTL6_9ACTN</name>
<reference evidence="3" key="2">
    <citation type="submission" date="2020-09" db="EMBL/GenBank/DDBJ databases">
        <authorList>
            <person name="Sun Q."/>
            <person name="Ohkuma M."/>
        </authorList>
    </citation>
    <scope>NUCLEOTIDE SEQUENCE</scope>
    <source>
        <strain evidence="3">JCM 3091</strain>
    </source>
</reference>
<evidence type="ECO:0000313" key="3">
    <source>
        <dbReference type="EMBL" id="GGK41528.1"/>
    </source>
</evidence>
<dbReference type="CDD" id="cd02414">
    <property type="entry name" value="KH-II_Jag"/>
    <property type="match status" value="1"/>
</dbReference>
<evidence type="ECO:0000259" key="2">
    <source>
        <dbReference type="PROSITE" id="PS51061"/>
    </source>
</evidence>
<dbReference type="InterPro" id="IPR015946">
    <property type="entry name" value="KH_dom-like_a/b"/>
</dbReference>
<dbReference type="InterPro" id="IPR001374">
    <property type="entry name" value="R3H_dom"/>
</dbReference>
<dbReference type="GO" id="GO:0003723">
    <property type="term" value="F:RNA binding"/>
    <property type="evidence" value="ECO:0007669"/>
    <property type="project" value="InterPro"/>
</dbReference>
<dbReference type="CDD" id="cd02644">
    <property type="entry name" value="R3H_jag"/>
    <property type="match status" value="1"/>
</dbReference>
<dbReference type="Gene3D" id="3.30.300.20">
    <property type="match status" value="1"/>
</dbReference>
<accession>A0A8J3BTL6</accession>
<dbReference type="PANTHER" id="PTHR35800:SF1">
    <property type="entry name" value="RNA-BINDING PROTEIN KHPB"/>
    <property type="match status" value="1"/>
</dbReference>
<dbReference type="InterPro" id="IPR034079">
    <property type="entry name" value="R3H_KhpB"/>
</dbReference>
<dbReference type="PANTHER" id="PTHR35800">
    <property type="entry name" value="PROTEIN JAG"/>
    <property type="match status" value="1"/>
</dbReference>
<reference evidence="3" key="1">
    <citation type="journal article" date="2014" name="Int. J. Syst. Evol. Microbiol.">
        <title>Complete genome sequence of Corynebacterium casei LMG S-19264T (=DSM 44701T), isolated from a smear-ripened cheese.</title>
        <authorList>
            <consortium name="US DOE Joint Genome Institute (JGI-PGF)"/>
            <person name="Walter F."/>
            <person name="Albersmeier A."/>
            <person name="Kalinowski J."/>
            <person name="Ruckert C."/>
        </authorList>
    </citation>
    <scope>NUCLEOTIDE SEQUENCE</scope>
    <source>
        <strain evidence="3">JCM 3091</strain>
    </source>
</reference>
<proteinExistence type="predicted"/>
<keyword evidence="4" id="KW-1185">Reference proteome</keyword>
<feature type="compositionally biased region" description="Low complexity" evidence="1">
    <location>
        <begin position="36"/>
        <end position="55"/>
    </location>
</feature>
<evidence type="ECO:0000313" key="4">
    <source>
        <dbReference type="Proteomes" id="UP000662200"/>
    </source>
</evidence>
<dbReference type="InterPro" id="IPR036867">
    <property type="entry name" value="R3H_dom_sf"/>
</dbReference>
<protein>
    <recommendedName>
        <fullName evidence="2">R3H domain-containing protein</fullName>
    </recommendedName>
</protein>
<feature type="domain" description="R3H" evidence="2">
    <location>
        <begin position="190"/>
        <end position="255"/>
    </location>
</feature>
<dbReference type="EMBL" id="BMQC01000020">
    <property type="protein sequence ID" value="GGK41528.1"/>
    <property type="molecule type" value="Genomic_DNA"/>
</dbReference>
<dbReference type="InterPro" id="IPR039247">
    <property type="entry name" value="KhpB"/>
</dbReference>
<dbReference type="InterPro" id="IPR038008">
    <property type="entry name" value="Jag_KH"/>
</dbReference>
<dbReference type="Pfam" id="PF01424">
    <property type="entry name" value="R3H"/>
    <property type="match status" value="1"/>
</dbReference>
<sequence length="255" mass="26810">MSGTCTRTADNGDDNVTETSAPHTEPDAPADDTDTRAAAPTGDPADGDEGAAPRATAAHQADTDAEDEGDEDEDGDDAEDEGDDDGEDKAEDGDAEGGRRGPSDTELFAQSEIAADYIEGLLDILDMDGDIDELVSSGRPVVEVVGGRLQNLVGQRGATLEALQELTRLAVYRQTGAPSRLLLDVGGFRAGRRKELAGVARTAVEKVRESGEALRLEPMSAFERKCVHDVVNAADGVQSESEGVEPNRRIVVHPA</sequence>
<feature type="compositionally biased region" description="Acidic residues" evidence="1">
    <location>
        <begin position="63"/>
        <end position="95"/>
    </location>
</feature>
<dbReference type="Gene3D" id="3.30.1370.50">
    <property type="entry name" value="R3H-like domain"/>
    <property type="match status" value="1"/>
</dbReference>
<organism evidence="3 4">
    <name type="scientific">Pilimelia terevasa</name>
    <dbReference type="NCBI Taxonomy" id="53372"/>
    <lineage>
        <taxon>Bacteria</taxon>
        <taxon>Bacillati</taxon>
        <taxon>Actinomycetota</taxon>
        <taxon>Actinomycetes</taxon>
        <taxon>Micromonosporales</taxon>
        <taxon>Micromonosporaceae</taxon>
        <taxon>Pilimelia</taxon>
    </lineage>
</organism>
<evidence type="ECO:0000256" key="1">
    <source>
        <dbReference type="SAM" id="MobiDB-lite"/>
    </source>
</evidence>
<dbReference type="AlphaFoldDB" id="A0A8J3BTL6"/>
<gene>
    <name evidence="3" type="ORF">GCM10010124_38000</name>
</gene>
<comment type="caution">
    <text evidence="3">The sequence shown here is derived from an EMBL/GenBank/DDBJ whole genome shotgun (WGS) entry which is preliminary data.</text>
</comment>
<dbReference type="SUPFAM" id="SSF82708">
    <property type="entry name" value="R3H domain"/>
    <property type="match status" value="1"/>
</dbReference>
<dbReference type="PROSITE" id="PS51061">
    <property type="entry name" value="R3H"/>
    <property type="match status" value="1"/>
</dbReference>
<dbReference type="Proteomes" id="UP000662200">
    <property type="component" value="Unassembled WGS sequence"/>
</dbReference>
<feature type="region of interest" description="Disordered" evidence="1">
    <location>
        <begin position="1"/>
        <end position="106"/>
    </location>
</feature>